<keyword evidence="1" id="KW-0479">Metal-binding</keyword>
<reference evidence="5 8" key="2">
    <citation type="submission" date="2017-12" db="EMBL/GenBank/DDBJ databases">
        <authorList>
            <person name="Levesque S."/>
        </authorList>
    </citation>
    <scope>NUCLEOTIDE SEQUENCE [LARGE SCALE GENOMIC DNA]</scope>
    <source>
        <strain evidence="5 8">SMQ-1420</strain>
    </source>
</reference>
<dbReference type="Pfam" id="PF05495">
    <property type="entry name" value="zf-CHY"/>
    <property type="match status" value="1"/>
</dbReference>
<dbReference type="PANTHER" id="PTHR28082:SF1">
    <property type="entry name" value="HELPER OF TIM PROTEIN 13"/>
    <property type="match status" value="1"/>
</dbReference>
<sequence>MTTSPQVFGKTVDDHTRCEHYSTEFDIIAIRFYCCDRFYPCHLCHAECAEHPAQQWPREEWNRPAVLCGACQTELTVEAYLGVDACPECAAAFNPGCKAHSSYYFDAEGKR</sequence>
<reference evidence="6 7" key="1">
    <citation type="journal article" date="2017" name="Elife">
        <title>Extensive horizontal gene transfer in cheese-associated bacteria.</title>
        <authorList>
            <person name="Bonham K.S."/>
            <person name="Wolfe B.E."/>
            <person name="Dutton R.J."/>
        </authorList>
    </citation>
    <scope>NUCLEOTIDE SEQUENCE [LARGE SCALE GENOMIC DNA]</scope>
    <source>
        <strain evidence="6 7">JB5</strain>
    </source>
</reference>
<dbReference type="EMBL" id="NRGX01000001">
    <property type="protein sequence ID" value="PCC18500.1"/>
    <property type="molecule type" value="Genomic_DNA"/>
</dbReference>
<protein>
    <recommendedName>
        <fullName evidence="4">CHY-type domain-containing protein</fullName>
    </recommendedName>
</protein>
<evidence type="ECO:0000313" key="8">
    <source>
        <dbReference type="Proteomes" id="UP000282731"/>
    </source>
</evidence>
<dbReference type="EMBL" id="CP025334">
    <property type="protein sequence ID" value="AZT95830.1"/>
    <property type="molecule type" value="Genomic_DNA"/>
</dbReference>
<evidence type="ECO:0000313" key="7">
    <source>
        <dbReference type="Proteomes" id="UP000218377"/>
    </source>
</evidence>
<feature type="domain" description="CHY-type" evidence="4">
    <location>
        <begin position="11"/>
        <end position="91"/>
    </location>
</feature>
<dbReference type="Proteomes" id="UP000282731">
    <property type="component" value="Chromosome"/>
</dbReference>
<dbReference type="InterPro" id="IPR052604">
    <property type="entry name" value="Mito_Tim_assembly_helper"/>
</dbReference>
<evidence type="ECO:0000256" key="3">
    <source>
        <dbReference type="ARBA" id="ARBA00022833"/>
    </source>
</evidence>
<gene>
    <name evidence="6" type="ORF">CIK79_09480</name>
    <name evidence="5" type="ORF">CXR27_01515</name>
</gene>
<reference evidence="5 8" key="3">
    <citation type="submission" date="2019-01" db="EMBL/GenBank/DDBJ databases">
        <title>Comparative genomic analysis of Brevibacterium aurantiacum sheds light on its evolution and its adaptation to smear-ripened cheeses.</title>
        <authorList>
            <person name="Moineau S."/>
        </authorList>
    </citation>
    <scope>NUCLEOTIDE SEQUENCE [LARGE SCALE GENOMIC DNA]</scope>
    <source>
        <strain evidence="5 8">SMQ-1420</strain>
    </source>
</reference>
<dbReference type="GO" id="GO:0008270">
    <property type="term" value="F:zinc ion binding"/>
    <property type="evidence" value="ECO:0007669"/>
    <property type="project" value="UniProtKB-KW"/>
</dbReference>
<name>A0A2A3X463_BREAU</name>
<dbReference type="InterPro" id="IPR016694">
    <property type="entry name" value="UCP017292"/>
</dbReference>
<evidence type="ECO:0000256" key="2">
    <source>
        <dbReference type="ARBA" id="ARBA00022771"/>
    </source>
</evidence>
<dbReference type="PROSITE" id="PS51266">
    <property type="entry name" value="ZF_CHY"/>
    <property type="match status" value="1"/>
</dbReference>
<dbReference type="PIRSF" id="PIRSF017292">
    <property type="entry name" value="UCP017292_Znf_CHY"/>
    <property type="match status" value="1"/>
</dbReference>
<dbReference type="PANTHER" id="PTHR28082">
    <property type="entry name" value="ZINC FINGER PROTEIN"/>
    <property type="match status" value="1"/>
</dbReference>
<dbReference type="SUPFAM" id="SSF161219">
    <property type="entry name" value="CHY zinc finger-like"/>
    <property type="match status" value="1"/>
</dbReference>
<dbReference type="AlphaFoldDB" id="A0A2A3X463"/>
<dbReference type="InterPro" id="IPR037274">
    <property type="entry name" value="Znf_CHY_sf"/>
</dbReference>
<keyword evidence="3" id="KW-0862">Zinc</keyword>
<dbReference type="Proteomes" id="UP000218377">
    <property type="component" value="Unassembled WGS sequence"/>
</dbReference>
<evidence type="ECO:0000259" key="4">
    <source>
        <dbReference type="PROSITE" id="PS51266"/>
    </source>
</evidence>
<accession>A0A2A3X463</accession>
<proteinExistence type="predicted"/>
<organism evidence="6 7">
    <name type="scientific">Brevibacterium aurantiacum</name>
    <dbReference type="NCBI Taxonomy" id="273384"/>
    <lineage>
        <taxon>Bacteria</taxon>
        <taxon>Bacillati</taxon>
        <taxon>Actinomycetota</taxon>
        <taxon>Actinomycetes</taxon>
        <taxon>Micrococcales</taxon>
        <taxon>Brevibacteriaceae</taxon>
        <taxon>Brevibacterium</taxon>
    </lineage>
</organism>
<keyword evidence="2" id="KW-0863">Zinc-finger</keyword>
<evidence type="ECO:0000256" key="1">
    <source>
        <dbReference type="ARBA" id="ARBA00022723"/>
    </source>
</evidence>
<evidence type="ECO:0000313" key="6">
    <source>
        <dbReference type="EMBL" id="PCC18500.1"/>
    </source>
</evidence>
<dbReference type="InterPro" id="IPR008913">
    <property type="entry name" value="Znf_CHY"/>
</dbReference>
<dbReference type="GO" id="GO:0045041">
    <property type="term" value="P:protein import into mitochondrial intermembrane space"/>
    <property type="evidence" value="ECO:0007669"/>
    <property type="project" value="TreeGrafter"/>
</dbReference>
<evidence type="ECO:0000313" key="5">
    <source>
        <dbReference type="EMBL" id="AZT95830.1"/>
    </source>
</evidence>